<comment type="function">
    <text evidence="7">Provides the (R)-glutamate required for cell wall biosynthesis.</text>
</comment>
<dbReference type="PROSITE" id="PS00923">
    <property type="entry name" value="ASP_GLU_RACEMASE_1"/>
    <property type="match status" value="1"/>
</dbReference>
<evidence type="ECO:0000256" key="7">
    <source>
        <dbReference type="HAMAP-Rule" id="MF_00258"/>
    </source>
</evidence>
<dbReference type="PANTHER" id="PTHR21198:SF2">
    <property type="entry name" value="GLUTAMATE RACEMASE"/>
    <property type="match status" value="1"/>
</dbReference>
<dbReference type="AlphaFoldDB" id="A4U2P2"/>
<dbReference type="GO" id="GO:0008360">
    <property type="term" value="P:regulation of cell shape"/>
    <property type="evidence" value="ECO:0007669"/>
    <property type="project" value="UniProtKB-KW"/>
</dbReference>
<sequence>MDNPDHSTVNTLEHMNCTRPIGVFDSGVGGLTVAAALHRRLPAETLLYLGDVARLPYGTKAPQTIIQYVLRAAAFFRSHDIKMLVLACNTASAHAAAALAQHFPDLLVLGVIDAGAEQAAAQSPGGRIVVAATEGTCRSGAFDRAIAVHRPTAAITPVPCPLFVALVEEGLTEGPIAEAMIRQYLAEHFQGDGAADCLVLGCTHFPLLAPSLRKVLGPIPVLVDCAQAVAERAALMLAQKGLAAGSGKGGIHLYTTDAPTRFSATAGAFFPGLGAAPPVELIDL</sequence>
<organism evidence="8">
    <name type="scientific">Magnetospirillum gryphiswaldense</name>
    <dbReference type="NCBI Taxonomy" id="55518"/>
    <lineage>
        <taxon>Bacteria</taxon>
        <taxon>Pseudomonadati</taxon>
        <taxon>Pseudomonadota</taxon>
        <taxon>Alphaproteobacteria</taxon>
        <taxon>Rhodospirillales</taxon>
        <taxon>Rhodospirillaceae</taxon>
        <taxon>Magnetospirillum</taxon>
    </lineage>
</organism>
<dbReference type="HAMAP" id="MF_00258">
    <property type="entry name" value="Glu_racemase"/>
    <property type="match status" value="1"/>
</dbReference>
<gene>
    <name evidence="7" type="primary">murI</name>
    <name evidence="8" type="ORF">MGR_1860</name>
</gene>
<dbReference type="InterPro" id="IPR018187">
    <property type="entry name" value="Asp/Glu_racemase_AS_1"/>
</dbReference>
<proteinExistence type="inferred from homology"/>
<dbReference type="EMBL" id="CU459003">
    <property type="protein sequence ID" value="CAM77149.1"/>
    <property type="molecule type" value="Genomic_DNA"/>
</dbReference>
<dbReference type="NCBIfam" id="TIGR00067">
    <property type="entry name" value="glut_race"/>
    <property type="match status" value="1"/>
</dbReference>
<dbReference type="PANTHER" id="PTHR21198">
    <property type="entry name" value="GLUTAMATE RACEMASE"/>
    <property type="match status" value="1"/>
</dbReference>
<dbReference type="InterPro" id="IPR015942">
    <property type="entry name" value="Asp/Glu/hydantoin_racemase"/>
</dbReference>
<dbReference type="GO" id="GO:0071555">
    <property type="term" value="P:cell wall organization"/>
    <property type="evidence" value="ECO:0007669"/>
    <property type="project" value="UniProtKB-KW"/>
</dbReference>
<keyword evidence="3 7" id="KW-0133">Cell shape</keyword>
<dbReference type="PROSITE" id="PS00924">
    <property type="entry name" value="ASP_GLU_RACEMASE_2"/>
    <property type="match status" value="1"/>
</dbReference>
<evidence type="ECO:0000256" key="5">
    <source>
        <dbReference type="ARBA" id="ARBA00023235"/>
    </source>
</evidence>
<feature type="binding site" evidence="7">
    <location>
        <begin position="25"/>
        <end position="26"/>
    </location>
    <ligand>
        <name>substrate</name>
    </ligand>
</feature>
<evidence type="ECO:0000256" key="3">
    <source>
        <dbReference type="ARBA" id="ARBA00022960"/>
    </source>
</evidence>
<reference evidence="8" key="1">
    <citation type="journal article" date="2007" name="J. Bacteriol.">
        <title>Comparative genome analysis of four magnetotactic bacteria reveals a complex set of group-specific genes implicated in magnetosome biomineralization and function.</title>
        <authorList>
            <person name="Richter M."/>
            <person name="Kube M."/>
            <person name="Bazylinski D.A."/>
            <person name="Lombardot T."/>
            <person name="Gloeckner F.O."/>
            <person name="Reinhardt R."/>
            <person name="Schueler D."/>
        </authorList>
    </citation>
    <scope>NUCLEOTIDE SEQUENCE</scope>
    <source>
        <strain evidence="8">MSR-1</strain>
    </source>
</reference>
<dbReference type="UniPathway" id="UPA00219"/>
<dbReference type="GO" id="GO:0009252">
    <property type="term" value="P:peptidoglycan biosynthetic process"/>
    <property type="evidence" value="ECO:0007669"/>
    <property type="project" value="UniProtKB-UniRule"/>
</dbReference>
<dbReference type="InterPro" id="IPR004391">
    <property type="entry name" value="Glu_race"/>
</dbReference>
<dbReference type="Pfam" id="PF01177">
    <property type="entry name" value="Asp_Glu_race"/>
    <property type="match status" value="1"/>
</dbReference>
<protein>
    <recommendedName>
        <fullName evidence="2 7">Glutamate racemase</fullName>
        <ecNumber evidence="2 7">5.1.1.3</ecNumber>
    </recommendedName>
</protein>
<evidence type="ECO:0000256" key="1">
    <source>
        <dbReference type="ARBA" id="ARBA00001602"/>
    </source>
</evidence>
<dbReference type="EC" id="5.1.1.3" evidence="2 7"/>
<feature type="binding site" evidence="7">
    <location>
        <begin position="203"/>
        <end position="204"/>
    </location>
    <ligand>
        <name>substrate</name>
    </ligand>
</feature>
<evidence type="ECO:0000313" key="8">
    <source>
        <dbReference type="EMBL" id="CAM77149.1"/>
    </source>
</evidence>
<name>A4U2P2_9PROT</name>
<dbReference type="GO" id="GO:0008881">
    <property type="term" value="F:glutamate racemase activity"/>
    <property type="evidence" value="ECO:0007669"/>
    <property type="project" value="UniProtKB-UniRule"/>
</dbReference>
<feature type="binding site" evidence="7">
    <location>
        <begin position="89"/>
        <end position="90"/>
    </location>
    <ligand>
        <name>substrate</name>
    </ligand>
</feature>
<feature type="binding site" evidence="7">
    <location>
        <begin position="57"/>
        <end position="58"/>
    </location>
    <ligand>
        <name>substrate</name>
    </ligand>
</feature>
<dbReference type="InterPro" id="IPR001920">
    <property type="entry name" value="Asp/Glu_race"/>
</dbReference>
<evidence type="ECO:0000256" key="2">
    <source>
        <dbReference type="ARBA" id="ARBA00013090"/>
    </source>
</evidence>
<accession>A4U2P2</accession>
<dbReference type="SUPFAM" id="SSF53681">
    <property type="entry name" value="Aspartate/glutamate racemase"/>
    <property type="match status" value="2"/>
</dbReference>
<dbReference type="Gene3D" id="3.40.50.1860">
    <property type="match status" value="2"/>
</dbReference>
<keyword evidence="5 7" id="KW-0413">Isomerase</keyword>
<feature type="active site" description="Proton donor/acceptor" evidence="7">
    <location>
        <position position="202"/>
    </location>
</feature>
<feature type="active site" description="Proton donor/acceptor" evidence="7">
    <location>
        <position position="88"/>
    </location>
</feature>
<evidence type="ECO:0000256" key="6">
    <source>
        <dbReference type="ARBA" id="ARBA00023316"/>
    </source>
</evidence>
<comment type="similarity">
    <text evidence="7">Belongs to the aspartate/glutamate racemases family.</text>
</comment>
<dbReference type="InterPro" id="IPR033134">
    <property type="entry name" value="Asp/Glu_racemase_AS_2"/>
</dbReference>
<evidence type="ECO:0000256" key="4">
    <source>
        <dbReference type="ARBA" id="ARBA00022984"/>
    </source>
</evidence>
<keyword evidence="4 7" id="KW-0573">Peptidoglycan synthesis</keyword>
<comment type="catalytic activity">
    <reaction evidence="1 7">
        <text>L-glutamate = D-glutamate</text>
        <dbReference type="Rhea" id="RHEA:12813"/>
        <dbReference type="ChEBI" id="CHEBI:29985"/>
        <dbReference type="ChEBI" id="CHEBI:29986"/>
        <dbReference type="EC" id="5.1.1.3"/>
    </reaction>
</comment>
<comment type="pathway">
    <text evidence="7">Cell wall biogenesis; peptidoglycan biosynthesis.</text>
</comment>
<keyword evidence="6 7" id="KW-0961">Cell wall biogenesis/degradation</keyword>